<protein>
    <submittedName>
        <fullName evidence="2">Uncharacterized protein</fullName>
    </submittedName>
</protein>
<feature type="compositionally biased region" description="Acidic residues" evidence="1">
    <location>
        <begin position="599"/>
        <end position="608"/>
    </location>
</feature>
<dbReference type="Pfam" id="PF07238">
    <property type="entry name" value="PilZ"/>
    <property type="match status" value="1"/>
</dbReference>
<dbReference type="AlphaFoldDB" id="A0A2Z4FJ15"/>
<evidence type="ECO:0000256" key="1">
    <source>
        <dbReference type="SAM" id="MobiDB-lite"/>
    </source>
</evidence>
<feature type="region of interest" description="Disordered" evidence="1">
    <location>
        <begin position="620"/>
        <end position="656"/>
    </location>
</feature>
<name>A0A2Z4FJ15_9DELT</name>
<feature type="compositionally biased region" description="Acidic residues" evidence="1">
    <location>
        <begin position="171"/>
        <end position="199"/>
    </location>
</feature>
<dbReference type="RefSeq" id="WP_111333172.1">
    <property type="nucleotide sequence ID" value="NZ_CP030032.1"/>
</dbReference>
<dbReference type="Proteomes" id="UP000249799">
    <property type="component" value="Chromosome"/>
</dbReference>
<dbReference type="EMBL" id="CP030032">
    <property type="protein sequence ID" value="AWV89017.1"/>
    <property type="molecule type" value="Genomic_DNA"/>
</dbReference>
<accession>A0A2Z4FJ15</accession>
<gene>
    <name evidence="2" type="ORF">DN745_06565</name>
</gene>
<reference evidence="2 3" key="1">
    <citation type="submission" date="2018-06" db="EMBL/GenBank/DDBJ databases">
        <title>Lujinxingia sediminis gen. nov. sp. nov., a new facultative anaerobic member of the class Deltaproteobacteria, and proposal of Lujinxingaceae fam. nov.</title>
        <authorList>
            <person name="Guo L.-Y."/>
            <person name="Li C.-M."/>
            <person name="Wang S."/>
            <person name="Du Z.-J."/>
        </authorList>
    </citation>
    <scope>NUCLEOTIDE SEQUENCE [LARGE SCALE GENOMIC DNA]</scope>
    <source>
        <strain evidence="2 3">FA350</strain>
    </source>
</reference>
<feature type="region of interest" description="Disordered" evidence="1">
    <location>
        <begin position="340"/>
        <end position="376"/>
    </location>
</feature>
<dbReference type="OrthoDB" id="5525528at2"/>
<keyword evidence="3" id="KW-1185">Reference proteome</keyword>
<dbReference type="GO" id="GO:0035438">
    <property type="term" value="F:cyclic-di-GMP binding"/>
    <property type="evidence" value="ECO:0007669"/>
    <property type="project" value="InterPro"/>
</dbReference>
<organism evidence="2 3">
    <name type="scientific">Bradymonas sediminis</name>
    <dbReference type="NCBI Taxonomy" id="1548548"/>
    <lineage>
        <taxon>Bacteria</taxon>
        <taxon>Deltaproteobacteria</taxon>
        <taxon>Bradymonadales</taxon>
        <taxon>Bradymonadaceae</taxon>
        <taxon>Bradymonas</taxon>
    </lineage>
</organism>
<sequence>MTGPNFSAIRVRLRYESLEEFIQGYTRFISKGGMFIPMSPAKLKPVGTTIRFQFMLQDGTTALLGEGVVRQIQGADSGDSAPVGILVKFKRLNRESKELVEEILVRKQLEADAPEPAQAEPPPAQDPDATPIPDAFNVAAPDSQESAVEAPATLQPAHAETPADAEQGSDIGDEEPEFDDLFLSDDDDSMSTPFEDSDAAESSAHDSADASDFPGFDFDDLGDAPSSEPQDTSGDDIFGDAQSEPEFAEISEPAPVEDETGVEPQRLGSTEAGLQILAFDRVSDEDAAGLASFDFGGEEDDVDQMFDDVFGDGGFFGGDDAAADPFALGAPAMDAELIGATANDGGEPLNATEEPHEDATAGEPGEPGDLFVGDDGSGEALLLEDEIPVAEGNFEDDLLLEEQLLGDEDVFSDEDLVADDYLADDDLFSEEVEAEEEVDAAPENDIFADDGIDASDDLFADDQPLSADDVFGEEAGEEDEPFEDAALLQDDLEFEDADVLADEDSFELADAADEGVEFDDSALLLEDEEVIEAPDMLLEEESDLVEDSGLLSTGTPPDFNPNPSDDVLSVLGSLNSDEISEPSRGLTLGSAAGLAAVGEPEEEEEDDSLASLLALADQDIAAKREAEGQPAENDPNEDLFDQLLGGDDLPPPPDMHPVFDITEAEPKKKGFISKFFGKD</sequence>
<feature type="compositionally biased region" description="Low complexity" evidence="1">
    <location>
        <begin position="585"/>
        <end position="598"/>
    </location>
</feature>
<dbReference type="InterPro" id="IPR009875">
    <property type="entry name" value="PilZ_domain"/>
</dbReference>
<proteinExistence type="predicted"/>
<evidence type="ECO:0000313" key="2">
    <source>
        <dbReference type="EMBL" id="AWV89017.1"/>
    </source>
</evidence>
<feature type="region of interest" description="Disordered" evidence="1">
    <location>
        <begin position="110"/>
        <end position="269"/>
    </location>
</feature>
<feature type="region of interest" description="Disordered" evidence="1">
    <location>
        <begin position="431"/>
        <end position="464"/>
    </location>
</feature>
<feature type="compositionally biased region" description="Low complexity" evidence="1">
    <location>
        <begin position="126"/>
        <end position="135"/>
    </location>
</feature>
<feature type="compositionally biased region" description="Acidic residues" evidence="1">
    <location>
        <begin position="431"/>
        <end position="460"/>
    </location>
</feature>
<dbReference type="Gene3D" id="2.40.10.220">
    <property type="entry name" value="predicted glycosyltransferase like domains"/>
    <property type="match status" value="1"/>
</dbReference>
<dbReference type="KEGG" id="bsed:DN745_06565"/>
<evidence type="ECO:0000313" key="3">
    <source>
        <dbReference type="Proteomes" id="UP000249799"/>
    </source>
</evidence>
<feature type="region of interest" description="Disordered" evidence="1">
    <location>
        <begin position="539"/>
        <end position="608"/>
    </location>
</feature>